<evidence type="ECO:0000313" key="3">
    <source>
        <dbReference type="Proteomes" id="UP000247892"/>
    </source>
</evidence>
<keyword evidence="3" id="KW-1185">Reference proteome</keyword>
<name>A0A318LMM1_9PSEU</name>
<evidence type="ECO:0000259" key="1">
    <source>
        <dbReference type="Pfam" id="PF12680"/>
    </source>
</evidence>
<organism evidence="2 3">
    <name type="scientific">Prauserella flavalba</name>
    <dbReference type="NCBI Taxonomy" id="1477506"/>
    <lineage>
        <taxon>Bacteria</taxon>
        <taxon>Bacillati</taxon>
        <taxon>Actinomycetota</taxon>
        <taxon>Actinomycetes</taxon>
        <taxon>Pseudonocardiales</taxon>
        <taxon>Pseudonocardiaceae</taxon>
        <taxon>Prauserella</taxon>
    </lineage>
</organism>
<dbReference type="SUPFAM" id="SSF54427">
    <property type="entry name" value="NTF2-like"/>
    <property type="match status" value="1"/>
</dbReference>
<dbReference type="RefSeq" id="WP_110338966.1">
    <property type="nucleotide sequence ID" value="NZ_JBHVKT010000076.1"/>
</dbReference>
<gene>
    <name evidence="2" type="ORF">BA062_19925</name>
</gene>
<proteinExistence type="predicted"/>
<dbReference type="Proteomes" id="UP000247892">
    <property type="component" value="Unassembled WGS sequence"/>
</dbReference>
<reference evidence="2 3" key="1">
    <citation type="submission" date="2016-07" db="EMBL/GenBank/DDBJ databases">
        <title>Draft genome sequence of Prauserella sp. YIM 121212, isolated from alkaline soil.</title>
        <authorList>
            <person name="Ruckert C."/>
            <person name="Albersmeier A."/>
            <person name="Jiang C.-L."/>
            <person name="Jiang Y."/>
            <person name="Kalinowski J."/>
            <person name="Schneider O."/>
            <person name="Winkler A."/>
            <person name="Zotchev S.B."/>
        </authorList>
    </citation>
    <scope>NUCLEOTIDE SEQUENCE [LARGE SCALE GENOMIC DNA]</scope>
    <source>
        <strain evidence="2 3">YIM 121212</strain>
    </source>
</reference>
<evidence type="ECO:0000313" key="2">
    <source>
        <dbReference type="EMBL" id="PXY30807.1"/>
    </source>
</evidence>
<dbReference type="OrthoDB" id="4550754at2"/>
<protein>
    <recommendedName>
        <fullName evidence="1">SnoaL-like domain-containing protein</fullName>
    </recommendedName>
</protein>
<feature type="domain" description="SnoaL-like" evidence="1">
    <location>
        <begin position="11"/>
        <end position="118"/>
    </location>
</feature>
<accession>A0A318LMM1</accession>
<dbReference type="Pfam" id="PF12680">
    <property type="entry name" value="SnoaL_2"/>
    <property type="match status" value="1"/>
</dbReference>
<dbReference type="InterPro" id="IPR032710">
    <property type="entry name" value="NTF2-like_dom_sf"/>
</dbReference>
<dbReference type="InterPro" id="IPR037401">
    <property type="entry name" value="SnoaL-like"/>
</dbReference>
<dbReference type="Gene3D" id="3.10.450.50">
    <property type="match status" value="1"/>
</dbReference>
<comment type="caution">
    <text evidence="2">The sequence shown here is derived from an EMBL/GenBank/DDBJ whole genome shotgun (WGS) entry which is preliminary data.</text>
</comment>
<dbReference type="EMBL" id="MASU01000007">
    <property type="protein sequence ID" value="PXY30807.1"/>
    <property type="molecule type" value="Genomic_DNA"/>
</dbReference>
<dbReference type="AlphaFoldDB" id="A0A318LMM1"/>
<sequence>MSVAEGKALITSYLDAVGTLDVAAVAPLFHEDGVLDIPYAPSGIPRTLAGRAAIDEFYRALPELVTPMNFAGYRISALEEDGEFVAEYTSDSSMKQTGVPYRNTYVARVTVRDGKIARFAEFFDPIPLVEALGGRVIAAGNGKESA</sequence>